<dbReference type="EMBL" id="LCPK01000004">
    <property type="protein sequence ID" value="KKU98327.1"/>
    <property type="molecule type" value="Genomic_DNA"/>
</dbReference>
<reference evidence="2 3" key="1">
    <citation type="journal article" date="2015" name="Nature">
        <title>rRNA introns, odd ribosomes, and small enigmatic genomes across a large radiation of phyla.</title>
        <authorList>
            <person name="Brown C.T."/>
            <person name="Hug L.A."/>
            <person name="Thomas B.C."/>
            <person name="Sharon I."/>
            <person name="Castelle C.J."/>
            <person name="Singh A."/>
            <person name="Wilkins M.J."/>
            <person name="Williams K.H."/>
            <person name="Banfield J.F."/>
        </authorList>
    </citation>
    <scope>NUCLEOTIDE SEQUENCE [LARGE SCALE GENOMIC DNA]</scope>
</reference>
<name>A0A0G1UW01_9BACT</name>
<evidence type="ECO:0000256" key="1">
    <source>
        <dbReference type="SAM" id="MobiDB-lite"/>
    </source>
</evidence>
<dbReference type="Proteomes" id="UP000034694">
    <property type="component" value="Unassembled WGS sequence"/>
</dbReference>
<feature type="region of interest" description="Disordered" evidence="1">
    <location>
        <begin position="57"/>
        <end position="81"/>
    </location>
</feature>
<accession>A0A0G1UW01</accession>
<evidence type="ECO:0000313" key="3">
    <source>
        <dbReference type="Proteomes" id="UP000034694"/>
    </source>
</evidence>
<evidence type="ECO:0000313" key="2">
    <source>
        <dbReference type="EMBL" id="KKU98327.1"/>
    </source>
</evidence>
<sequence>MDDQPRARSIRCADTIWGKLKILSSARREKMSLTLAYLVAAEWERLQSNNWEDKGGQIIWPMSEQEKHGRRNSKAKTSRRT</sequence>
<protein>
    <submittedName>
        <fullName evidence="2">Uncharacterized protein</fullName>
    </submittedName>
</protein>
<comment type="caution">
    <text evidence="2">The sequence shown here is derived from an EMBL/GenBank/DDBJ whole genome shotgun (WGS) entry which is preliminary data.</text>
</comment>
<dbReference type="AlphaFoldDB" id="A0A0G1UW01"/>
<organism evidence="2 3">
    <name type="scientific">Candidatus Amesbacteria bacterium GW2011_GWB1_48_13</name>
    <dbReference type="NCBI Taxonomy" id="1618362"/>
    <lineage>
        <taxon>Bacteria</taxon>
        <taxon>Candidatus Amesiibacteriota</taxon>
    </lineage>
</organism>
<gene>
    <name evidence="2" type="ORF">UY28_C0004G0065</name>
</gene>
<proteinExistence type="predicted"/>
<feature type="compositionally biased region" description="Basic residues" evidence="1">
    <location>
        <begin position="68"/>
        <end position="81"/>
    </location>
</feature>